<dbReference type="PANTHER" id="PTHR13256">
    <property type="entry name" value="N-ACETYLTRANSFERASE 9"/>
    <property type="match status" value="1"/>
</dbReference>
<organism evidence="5 6">
    <name type="scientific">Chrysodeixis includens</name>
    <name type="common">Soybean looper</name>
    <name type="synonym">Pseudoplusia includens</name>
    <dbReference type="NCBI Taxonomy" id="689277"/>
    <lineage>
        <taxon>Eukaryota</taxon>
        <taxon>Metazoa</taxon>
        <taxon>Ecdysozoa</taxon>
        <taxon>Arthropoda</taxon>
        <taxon>Hexapoda</taxon>
        <taxon>Insecta</taxon>
        <taxon>Pterygota</taxon>
        <taxon>Neoptera</taxon>
        <taxon>Endopterygota</taxon>
        <taxon>Lepidoptera</taxon>
        <taxon>Glossata</taxon>
        <taxon>Ditrysia</taxon>
        <taxon>Noctuoidea</taxon>
        <taxon>Noctuidae</taxon>
        <taxon>Plusiinae</taxon>
        <taxon>Chrysodeixis</taxon>
    </lineage>
</organism>
<evidence type="ECO:0000256" key="3">
    <source>
        <dbReference type="ARBA" id="ARBA00023315"/>
    </source>
</evidence>
<dbReference type="GO" id="GO:0008080">
    <property type="term" value="F:N-acetyltransferase activity"/>
    <property type="evidence" value="ECO:0007669"/>
    <property type="project" value="InterPro"/>
</dbReference>
<gene>
    <name evidence="5" type="ORF">CINC_LOCUS9310</name>
</gene>
<feature type="domain" description="N-acetyltransferase" evidence="4">
    <location>
        <begin position="14"/>
        <end position="158"/>
    </location>
</feature>
<dbReference type="Gene3D" id="3.40.630.30">
    <property type="match status" value="1"/>
</dbReference>
<evidence type="ECO:0000256" key="1">
    <source>
        <dbReference type="ARBA" id="ARBA00009342"/>
    </source>
</evidence>
<keyword evidence="2" id="KW-0808">Transferase</keyword>
<dbReference type="InterPro" id="IPR016181">
    <property type="entry name" value="Acyl_CoA_acyltransferase"/>
</dbReference>
<keyword evidence="6" id="KW-1185">Reference proteome</keyword>
<keyword evidence="3" id="KW-0012">Acyltransferase</keyword>
<evidence type="ECO:0000259" key="4">
    <source>
        <dbReference type="Pfam" id="PF13302"/>
    </source>
</evidence>
<dbReference type="InterPro" id="IPR039135">
    <property type="entry name" value="NAT9-like"/>
</dbReference>
<name>A0A9P0BZ55_CHRIL</name>
<dbReference type="AlphaFoldDB" id="A0A9P0BZ55"/>
<dbReference type="OrthoDB" id="5043642at2759"/>
<dbReference type="Proteomes" id="UP001154114">
    <property type="component" value="Chromosome 3"/>
</dbReference>
<reference evidence="5" key="1">
    <citation type="submission" date="2021-12" db="EMBL/GenBank/DDBJ databases">
        <authorList>
            <person name="King R."/>
        </authorList>
    </citation>
    <scope>NUCLEOTIDE SEQUENCE</scope>
</reference>
<sequence>MKLNSNTKIVGRNVILVPYREYHVPRYHEWMKSEDLQKLTASEPLTLEEEYEMQKSWCEDDDKCTFIILDKHTYSKENSETDAMIGDTNIFMTDNEITAGEIEIMIAEEAARGKKMGWEAVILMLLYGIHHLNLKTIEAKISLTNIISIKMFNKLGFEEKSTSEIFQEVTLEKNVSSEWVKWLNEQAQYELQTC</sequence>
<dbReference type="InterPro" id="IPR000182">
    <property type="entry name" value="GNAT_dom"/>
</dbReference>
<comment type="similarity">
    <text evidence="1">Belongs to the acetyltransferase family. GNAT subfamily.</text>
</comment>
<dbReference type="Pfam" id="PF13302">
    <property type="entry name" value="Acetyltransf_3"/>
    <property type="match status" value="1"/>
</dbReference>
<dbReference type="PANTHER" id="PTHR13256:SF16">
    <property type="entry name" value="ALPHA_BETA-TUBULIN-N-ACETYLTRANSFERASE 9"/>
    <property type="match status" value="1"/>
</dbReference>
<accession>A0A9P0BZ55</accession>
<protein>
    <recommendedName>
        <fullName evidence="4">N-acetyltransferase domain-containing protein</fullName>
    </recommendedName>
</protein>
<evidence type="ECO:0000256" key="2">
    <source>
        <dbReference type="ARBA" id="ARBA00022679"/>
    </source>
</evidence>
<dbReference type="FunFam" id="3.40.630.30:FF:000132">
    <property type="entry name" value="N-acetyltransferase 9-like protein"/>
    <property type="match status" value="1"/>
</dbReference>
<proteinExistence type="inferred from homology"/>
<dbReference type="SUPFAM" id="SSF55729">
    <property type="entry name" value="Acyl-CoA N-acyltransferases (Nat)"/>
    <property type="match status" value="1"/>
</dbReference>
<evidence type="ECO:0000313" key="5">
    <source>
        <dbReference type="EMBL" id="CAH0600353.1"/>
    </source>
</evidence>
<dbReference type="EMBL" id="LR824006">
    <property type="protein sequence ID" value="CAH0600353.1"/>
    <property type="molecule type" value="Genomic_DNA"/>
</dbReference>
<evidence type="ECO:0000313" key="6">
    <source>
        <dbReference type="Proteomes" id="UP001154114"/>
    </source>
</evidence>